<dbReference type="EMBL" id="RJJR01000019">
    <property type="protein sequence ID" value="RNI33519.1"/>
    <property type="molecule type" value="Genomic_DNA"/>
</dbReference>
<gene>
    <name evidence="1" type="ORF">EFY79_18945</name>
</gene>
<evidence type="ECO:0000313" key="2">
    <source>
        <dbReference type="Proteomes" id="UP000267223"/>
    </source>
</evidence>
<accession>A0A3M9N6Y2</accession>
<dbReference type="SUPFAM" id="SSF63411">
    <property type="entry name" value="LuxS/MPP-like metallohydrolase"/>
    <property type="match status" value="1"/>
</dbReference>
<dbReference type="Proteomes" id="UP000267223">
    <property type="component" value="Unassembled WGS sequence"/>
</dbReference>
<keyword evidence="2" id="KW-1185">Reference proteome</keyword>
<name>A0A3M9N6Y2_9BACT</name>
<organism evidence="1 2">
    <name type="scientific">Hanamia caeni</name>
    <dbReference type="NCBI Taxonomy" id="2294116"/>
    <lineage>
        <taxon>Bacteria</taxon>
        <taxon>Pseudomonadati</taxon>
        <taxon>Bacteroidota</taxon>
        <taxon>Chitinophagia</taxon>
        <taxon>Chitinophagales</taxon>
        <taxon>Chitinophagaceae</taxon>
        <taxon>Hanamia</taxon>
    </lineage>
</organism>
<comment type="caution">
    <text evidence="1">The sequence shown here is derived from an EMBL/GenBank/DDBJ whole genome shotgun (WGS) entry which is preliminary data.</text>
</comment>
<dbReference type="AlphaFoldDB" id="A0A3M9N6Y2"/>
<dbReference type="Gene3D" id="3.30.830.10">
    <property type="entry name" value="Metalloenzyme, LuxS/M16 peptidase-like"/>
    <property type="match status" value="1"/>
</dbReference>
<evidence type="ECO:0000313" key="1">
    <source>
        <dbReference type="EMBL" id="RNI33519.1"/>
    </source>
</evidence>
<protein>
    <submittedName>
        <fullName evidence="1">Uncharacterized protein</fullName>
    </submittedName>
</protein>
<sequence>MLLRKQIHLPKQFLLAAQISDYLKDGRNLDEFTEFEDKTKKLTVDEVHAAFKKYFDTSKFVLVYAGDFSKK</sequence>
<proteinExistence type="predicted"/>
<dbReference type="RefSeq" id="WP_123122323.1">
    <property type="nucleotide sequence ID" value="NZ_RJJR01000019.1"/>
</dbReference>
<reference evidence="1 2" key="1">
    <citation type="submission" date="2018-11" db="EMBL/GenBank/DDBJ databases">
        <title>Draft genome sequence of Ferruginibacter sp. BO-59.</title>
        <authorList>
            <person name="Im W.T."/>
        </authorList>
    </citation>
    <scope>NUCLEOTIDE SEQUENCE [LARGE SCALE GENOMIC DNA]</scope>
    <source>
        <strain evidence="1 2">BO-59</strain>
    </source>
</reference>
<dbReference type="GO" id="GO:0046872">
    <property type="term" value="F:metal ion binding"/>
    <property type="evidence" value="ECO:0007669"/>
    <property type="project" value="InterPro"/>
</dbReference>
<dbReference type="InterPro" id="IPR011249">
    <property type="entry name" value="Metalloenz_LuxS/M16"/>
</dbReference>